<dbReference type="Pfam" id="PF00005">
    <property type="entry name" value="ABC_tran"/>
    <property type="match status" value="1"/>
</dbReference>
<dbReference type="Proteomes" id="UP000518315">
    <property type="component" value="Unassembled WGS sequence"/>
</dbReference>
<evidence type="ECO:0000313" key="6">
    <source>
        <dbReference type="Proteomes" id="UP000277279"/>
    </source>
</evidence>
<keyword evidence="1" id="KW-0547">Nucleotide-binding</keyword>
<dbReference type="Proteomes" id="UP000277279">
    <property type="component" value="Unassembled WGS sequence"/>
</dbReference>
<dbReference type="GO" id="GO:0005524">
    <property type="term" value="F:ATP binding"/>
    <property type="evidence" value="ECO:0007669"/>
    <property type="project" value="UniProtKB-KW"/>
</dbReference>
<evidence type="ECO:0000313" key="7">
    <source>
        <dbReference type="Proteomes" id="UP000518315"/>
    </source>
</evidence>
<organism evidence="5 6">
    <name type="scientific">Rhizobium pisi</name>
    <dbReference type="NCBI Taxonomy" id="574561"/>
    <lineage>
        <taxon>Bacteria</taxon>
        <taxon>Pseudomonadati</taxon>
        <taxon>Pseudomonadota</taxon>
        <taxon>Alphaproteobacteria</taxon>
        <taxon>Hyphomicrobiales</taxon>
        <taxon>Rhizobiaceae</taxon>
        <taxon>Rhizobium/Agrobacterium group</taxon>
        <taxon>Rhizobium</taxon>
    </lineage>
</organism>
<dbReference type="PANTHER" id="PTHR43581">
    <property type="entry name" value="ATP/GTP PHOSPHATASE"/>
    <property type="match status" value="1"/>
</dbReference>
<evidence type="ECO:0000256" key="2">
    <source>
        <dbReference type="ARBA" id="ARBA00022840"/>
    </source>
</evidence>
<gene>
    <name evidence="5" type="ORF">EFD55_18510</name>
    <name evidence="4" type="ORF">FHS26_003694</name>
</gene>
<dbReference type="InterPro" id="IPR003593">
    <property type="entry name" value="AAA+_ATPase"/>
</dbReference>
<comment type="caution">
    <text evidence="5">The sequence shown here is derived from an EMBL/GenBank/DDBJ whole genome shotgun (WGS) entry which is preliminary data.</text>
</comment>
<dbReference type="SMART" id="SM00382">
    <property type="entry name" value="AAA"/>
    <property type="match status" value="1"/>
</dbReference>
<dbReference type="InterPro" id="IPR003959">
    <property type="entry name" value="ATPase_AAA_core"/>
</dbReference>
<evidence type="ECO:0000256" key="1">
    <source>
        <dbReference type="ARBA" id="ARBA00022741"/>
    </source>
</evidence>
<dbReference type="Pfam" id="PF13304">
    <property type="entry name" value="AAA_21"/>
    <property type="match status" value="1"/>
</dbReference>
<keyword evidence="2 5" id="KW-0067">ATP-binding</keyword>
<reference evidence="4 7" key="2">
    <citation type="submission" date="2020-08" db="EMBL/GenBank/DDBJ databases">
        <title>Genomic Encyclopedia of Type Strains, Phase III (KMG-III): the genomes of soil and plant-associated and newly described type strains.</title>
        <authorList>
            <person name="Whitman W."/>
        </authorList>
    </citation>
    <scope>NUCLEOTIDE SEQUENCE [LARGE SCALE GENOMIC DNA]</scope>
    <source>
        <strain evidence="4 7">CECT 4113</strain>
    </source>
</reference>
<dbReference type="InterPro" id="IPR051396">
    <property type="entry name" value="Bact_Antivir_Def_Nuclease"/>
</dbReference>
<evidence type="ECO:0000259" key="3">
    <source>
        <dbReference type="SMART" id="SM00382"/>
    </source>
</evidence>
<dbReference type="InterPro" id="IPR003439">
    <property type="entry name" value="ABC_transporter-like_ATP-bd"/>
</dbReference>
<accession>A0A3R9AQR5</accession>
<dbReference type="EMBL" id="JACHXH010000012">
    <property type="protein sequence ID" value="MBB3135947.1"/>
    <property type="molecule type" value="Genomic_DNA"/>
</dbReference>
<evidence type="ECO:0000313" key="5">
    <source>
        <dbReference type="EMBL" id="RSB75810.1"/>
    </source>
</evidence>
<evidence type="ECO:0000313" key="4">
    <source>
        <dbReference type="EMBL" id="MBB3135947.1"/>
    </source>
</evidence>
<keyword evidence="7" id="KW-1185">Reference proteome</keyword>
<dbReference type="AlphaFoldDB" id="A0A3R9AQR5"/>
<dbReference type="RefSeq" id="WP_125846479.1">
    <property type="nucleotide sequence ID" value="NZ_JACHXH010000012.1"/>
</dbReference>
<reference evidence="5 6" key="1">
    <citation type="submission" date="2018-11" db="EMBL/GenBank/DDBJ databases">
        <authorList>
            <person name="Huo Y."/>
        </authorList>
    </citation>
    <scope>NUCLEOTIDE SEQUENCE [LARGE SCALE GENOMIC DNA]</scope>
    <source>
        <strain evidence="5 6">DSM 30132</strain>
    </source>
</reference>
<name>A0A3R9AQR5_9HYPH</name>
<dbReference type="PANTHER" id="PTHR43581:SF2">
    <property type="entry name" value="EXCINUCLEASE ATPASE SUBUNIT"/>
    <property type="match status" value="1"/>
</dbReference>
<dbReference type="Gene3D" id="3.40.50.300">
    <property type="entry name" value="P-loop containing nucleotide triphosphate hydrolases"/>
    <property type="match status" value="1"/>
</dbReference>
<dbReference type="OrthoDB" id="9789856at2"/>
<sequence length="382" mass="42216">MDLEKLGLSHGEERVAILVGPNGSGKSNLLKSIATEARQYRDVVVVSNTTHDRFAGMRGIDRLSAGRGGQSPKSIIKTSVARTIDDGSSLFYQIGSILEYCGYAPRFGFRVHPRWLRPLGQEEDLPADSAELQIALAFLERYPSREIIWIDQFGSHLDFSLGREFTAVLRNEEKLVRTRMISKPTDVFLDKDGEIIELKNASSGELALISSLVFLITSNRPKPLVLIDEPENSLHPVWQRDYISRVLTALEYRNASIVVATHAPLIVTGALAAFKNIVSVFQMRNALPQPLSLSVASEGGSSIEEVLWRAFEVITPANHFVSTELMELVSKVESGQVSRHTALNIVQTMRAESFDDQQQGFLNAVGELIEKITGRVDGAENA</sequence>
<dbReference type="EMBL" id="RJJT01000012">
    <property type="protein sequence ID" value="RSB75810.1"/>
    <property type="molecule type" value="Genomic_DNA"/>
</dbReference>
<dbReference type="SUPFAM" id="SSF52540">
    <property type="entry name" value="P-loop containing nucleoside triphosphate hydrolases"/>
    <property type="match status" value="1"/>
</dbReference>
<dbReference type="GO" id="GO:0016887">
    <property type="term" value="F:ATP hydrolysis activity"/>
    <property type="evidence" value="ECO:0007669"/>
    <property type="project" value="InterPro"/>
</dbReference>
<dbReference type="InterPro" id="IPR027417">
    <property type="entry name" value="P-loop_NTPase"/>
</dbReference>
<proteinExistence type="predicted"/>
<protein>
    <submittedName>
        <fullName evidence="5">ATP-binding protein</fullName>
    </submittedName>
    <submittedName>
        <fullName evidence="4">Putative ATPase</fullName>
    </submittedName>
</protein>
<feature type="domain" description="AAA+ ATPase" evidence="3">
    <location>
        <begin position="12"/>
        <end position="291"/>
    </location>
</feature>